<evidence type="ECO:0000313" key="5">
    <source>
        <dbReference type="Proteomes" id="UP000297946"/>
    </source>
</evidence>
<protein>
    <submittedName>
        <fullName evidence="2">Uncharacterized protein</fullName>
    </submittedName>
</protein>
<comment type="caution">
    <text evidence="2">The sequence shown here is derived from an EMBL/GenBank/DDBJ whole genome shotgun (WGS) entry which is preliminary data.</text>
</comment>
<proteinExistence type="predicted"/>
<evidence type="ECO:0000313" key="3">
    <source>
        <dbReference type="EMBL" id="TGL40247.1"/>
    </source>
</evidence>
<feature type="signal peptide" evidence="1">
    <location>
        <begin position="1"/>
        <end position="22"/>
    </location>
</feature>
<keyword evidence="1" id="KW-0732">Signal</keyword>
<gene>
    <name evidence="2" type="ORF">EHO57_04255</name>
    <name evidence="3" type="ORF">EHQ53_13860</name>
</gene>
<dbReference type="AlphaFoldDB" id="A0A5F1ZRX5"/>
<dbReference type="EMBL" id="RQER01000004">
    <property type="protein sequence ID" value="TGK02552.1"/>
    <property type="molecule type" value="Genomic_DNA"/>
</dbReference>
<dbReference type="RefSeq" id="WP_135646361.1">
    <property type="nucleotide sequence ID" value="NZ_RQER01000004.1"/>
</dbReference>
<evidence type="ECO:0000256" key="1">
    <source>
        <dbReference type="SAM" id="SignalP"/>
    </source>
</evidence>
<dbReference type="EMBL" id="RQGC01000008">
    <property type="protein sequence ID" value="TGL40247.1"/>
    <property type="molecule type" value="Genomic_DNA"/>
</dbReference>
<accession>A0A5F1ZRX5</accession>
<organism evidence="2 5">
    <name type="scientific">Leptospira langatensis</name>
    <dbReference type="NCBI Taxonomy" id="2484983"/>
    <lineage>
        <taxon>Bacteria</taxon>
        <taxon>Pseudomonadati</taxon>
        <taxon>Spirochaetota</taxon>
        <taxon>Spirochaetia</taxon>
        <taxon>Leptospirales</taxon>
        <taxon>Leptospiraceae</taxon>
        <taxon>Leptospira</taxon>
    </lineage>
</organism>
<sequence length="345" mass="36267">MKTKTILIIVSISMILPFLGNCGGGSSSGNSSTATLLSLASLENDPVADASSSGIDSVMESMETLTIENAQVAKLYHPQPPKQLALSDRIVEFLFPSLEALDSTIYCLGGGSYTRTVTSGTDFYDGPSASFSVTRSLNSCKFLPFGASYHNGDTQVYWNNLSASAPYIQAGTQLRIAPNRSITNTRRVNKTFTIIGNGSTIPSPGNQDIGLSVDWSSASSSGSSYTLSINETRGVKNDEGTDIVRHVVTTPSSLSITTDKNAGTRVVDGTVKVDHQIAGFIVTLTFNSATWNYTNCLPVSGDISLTVTGTKTATGSIALSTGSLSYEYSGPRRNSSGTIDPGGCQ</sequence>
<reference evidence="2 5" key="2">
    <citation type="journal article" date="2019" name="PLoS Negl. Trop. Dis.">
        <title>Revisiting the worldwide diversity of Leptospira species in the environment.</title>
        <authorList>
            <person name="Vincent A.T."/>
            <person name="Schiettekatte O."/>
            <person name="Bourhy P."/>
            <person name="Veyrier F.J."/>
            <person name="Picardeau M."/>
        </authorList>
    </citation>
    <scope>NUCLEOTIDE SEQUENCE [LARGE SCALE GENOMIC DNA]</scope>
    <source>
        <strain evidence="3">201702690</strain>
        <strain evidence="2 5">SSW18</strain>
    </source>
</reference>
<keyword evidence="4" id="KW-1185">Reference proteome</keyword>
<evidence type="ECO:0000313" key="4">
    <source>
        <dbReference type="Proteomes" id="UP000297273"/>
    </source>
</evidence>
<dbReference type="Proteomes" id="UP000297946">
    <property type="component" value="Unassembled WGS sequence"/>
</dbReference>
<name>A0A5F1ZRX5_9LEPT</name>
<dbReference type="Proteomes" id="UP000297273">
    <property type="component" value="Unassembled WGS sequence"/>
</dbReference>
<feature type="chain" id="PRO_5043206932" evidence="1">
    <location>
        <begin position="23"/>
        <end position="345"/>
    </location>
</feature>
<reference evidence="3" key="1">
    <citation type="submission" date="2018-10" db="EMBL/GenBank/DDBJ databases">
        <authorList>
            <person name="Vincent A.T."/>
            <person name="Schiettekatte O."/>
            <person name="Bourhy P."/>
            <person name="Veyrier F.J."/>
            <person name="Picardeau M."/>
        </authorList>
    </citation>
    <scope>NUCLEOTIDE SEQUENCE</scope>
    <source>
        <strain evidence="3">201702690</strain>
    </source>
</reference>
<evidence type="ECO:0000313" key="2">
    <source>
        <dbReference type="EMBL" id="TGK02552.1"/>
    </source>
</evidence>
<dbReference type="OrthoDB" id="318522at2"/>